<dbReference type="GO" id="GO:0016020">
    <property type="term" value="C:membrane"/>
    <property type="evidence" value="ECO:0007669"/>
    <property type="project" value="GOC"/>
</dbReference>
<evidence type="ECO:0000313" key="5">
    <source>
        <dbReference type="EMBL" id="RIX26583.1"/>
    </source>
</evidence>
<dbReference type="GO" id="GO:0004582">
    <property type="term" value="F:dolichyl-phosphate beta-D-mannosyltransferase activity"/>
    <property type="evidence" value="ECO:0007669"/>
    <property type="project" value="InterPro"/>
</dbReference>
<keyword evidence="2" id="KW-0328">Glycosyltransferase</keyword>
<protein>
    <submittedName>
        <fullName evidence="5">Polyprenol monophosphomannose synthase</fullName>
    </submittedName>
</protein>
<dbReference type="CDD" id="cd06442">
    <property type="entry name" value="DPM1_like"/>
    <property type="match status" value="1"/>
</dbReference>
<evidence type="ECO:0000256" key="2">
    <source>
        <dbReference type="ARBA" id="ARBA00022676"/>
    </source>
</evidence>
<feature type="domain" description="Glycosyltransferase 2-like" evidence="4">
    <location>
        <begin position="7"/>
        <end position="173"/>
    </location>
</feature>
<dbReference type="Proteomes" id="UP000265742">
    <property type="component" value="Unassembled WGS sequence"/>
</dbReference>
<dbReference type="PANTHER" id="PTHR43398:SF1">
    <property type="entry name" value="DOLICHOL-PHOSPHATE MANNOSYLTRANSFERASE SUBUNIT 1"/>
    <property type="match status" value="1"/>
</dbReference>
<dbReference type="Gene3D" id="3.90.550.10">
    <property type="entry name" value="Spore Coat Polysaccharide Biosynthesis Protein SpsA, Chain A"/>
    <property type="match status" value="1"/>
</dbReference>
<comment type="similarity">
    <text evidence="1">Belongs to the glycosyltransferase 2 family.</text>
</comment>
<keyword evidence="6" id="KW-1185">Reference proteome</keyword>
<dbReference type="PANTHER" id="PTHR43398">
    <property type="entry name" value="DOLICHOL-PHOSPHATE MANNOSYLTRANSFERASE SUBUNIT 1"/>
    <property type="match status" value="1"/>
</dbReference>
<evidence type="ECO:0000259" key="4">
    <source>
        <dbReference type="Pfam" id="PF00535"/>
    </source>
</evidence>
<dbReference type="FunFam" id="3.90.550.10:FF:000122">
    <property type="entry name" value="Dolichol-phosphate mannosyltransferase subunit 1"/>
    <property type="match status" value="1"/>
</dbReference>
<dbReference type="InterPro" id="IPR001173">
    <property type="entry name" value="Glyco_trans_2-like"/>
</dbReference>
<proteinExistence type="inferred from homology"/>
<sequence length="267" mass="28802">MHLRTVVVIPTYDERENVERAVGSVLAALPEAEVLVVDDASPDGTGEIADRLSAEDARVHVLHRTEKNGLGGAYLAGFGWAREHDFELVGEFDADGSHPASALPAMRAALEEDPSVALAIGSRWVRGGRVVDWPRRREALSRSANRYARLALGLGVHDATAGFRLYRVAVLDRLDLGSVRSRGYTFQIDLTVRVLAAGGRIVEVPIVFRDREHGVSKMSGSIVVEAMTMVTAWGLARLLGRPGRRLAARAGVPVPRVVTGARRSSGS</sequence>
<dbReference type="EMBL" id="QXTG01000003">
    <property type="protein sequence ID" value="RIX26583.1"/>
    <property type="molecule type" value="Genomic_DNA"/>
</dbReference>
<dbReference type="Pfam" id="PF00535">
    <property type="entry name" value="Glycos_transf_2"/>
    <property type="match status" value="1"/>
</dbReference>
<comment type="caution">
    <text evidence="5">The sequence shown here is derived from an EMBL/GenBank/DDBJ whole genome shotgun (WGS) entry which is preliminary data.</text>
</comment>
<dbReference type="OrthoDB" id="9810303at2"/>
<gene>
    <name evidence="5" type="ORF">D1781_16840</name>
</gene>
<dbReference type="SUPFAM" id="SSF53448">
    <property type="entry name" value="Nucleotide-diphospho-sugar transferases"/>
    <property type="match status" value="1"/>
</dbReference>
<evidence type="ECO:0000313" key="6">
    <source>
        <dbReference type="Proteomes" id="UP000265742"/>
    </source>
</evidence>
<dbReference type="AlphaFoldDB" id="A0A3A1TTA1"/>
<name>A0A3A1TTA1_9MICO</name>
<evidence type="ECO:0000256" key="3">
    <source>
        <dbReference type="ARBA" id="ARBA00022679"/>
    </source>
</evidence>
<dbReference type="RefSeq" id="WP_119483659.1">
    <property type="nucleotide sequence ID" value="NZ_QXTG01000003.1"/>
</dbReference>
<reference evidence="6" key="1">
    <citation type="submission" date="2018-09" db="EMBL/GenBank/DDBJ databases">
        <authorList>
            <person name="Kim I."/>
        </authorList>
    </citation>
    <scope>NUCLEOTIDE SEQUENCE [LARGE SCALE GENOMIC DNA]</scope>
    <source>
        <strain evidence="6">DD4a</strain>
    </source>
</reference>
<keyword evidence="3" id="KW-0808">Transferase</keyword>
<dbReference type="InterPro" id="IPR039528">
    <property type="entry name" value="DPM1-like"/>
</dbReference>
<evidence type="ECO:0000256" key="1">
    <source>
        <dbReference type="ARBA" id="ARBA00006739"/>
    </source>
</evidence>
<dbReference type="InterPro" id="IPR029044">
    <property type="entry name" value="Nucleotide-diphossugar_trans"/>
</dbReference>
<dbReference type="GO" id="GO:0009247">
    <property type="term" value="P:glycolipid biosynthetic process"/>
    <property type="evidence" value="ECO:0007669"/>
    <property type="project" value="TreeGrafter"/>
</dbReference>
<accession>A0A3A1TTA1</accession>
<organism evidence="5 6">
    <name type="scientific">Amnibacterium setariae</name>
    <dbReference type="NCBI Taxonomy" id="2306585"/>
    <lineage>
        <taxon>Bacteria</taxon>
        <taxon>Bacillati</taxon>
        <taxon>Actinomycetota</taxon>
        <taxon>Actinomycetes</taxon>
        <taxon>Micrococcales</taxon>
        <taxon>Microbacteriaceae</taxon>
        <taxon>Amnibacterium</taxon>
    </lineage>
</organism>